<dbReference type="RefSeq" id="WP_115251351.1">
    <property type="nucleotide sequence ID" value="NZ_UHFF01000002.1"/>
</dbReference>
<organism evidence="1 2">
    <name type="scientific">Streptococcus equi subsp. equi</name>
    <dbReference type="NCBI Taxonomy" id="148942"/>
    <lineage>
        <taxon>Bacteria</taxon>
        <taxon>Bacillati</taxon>
        <taxon>Bacillota</taxon>
        <taxon>Bacilli</taxon>
        <taxon>Lactobacillales</taxon>
        <taxon>Streptococcaceae</taxon>
        <taxon>Streptococcus</taxon>
    </lineage>
</organism>
<evidence type="ECO:0000313" key="1">
    <source>
        <dbReference type="EMBL" id="SUN49235.1"/>
    </source>
</evidence>
<dbReference type="CDD" id="cd02947">
    <property type="entry name" value="TRX_family"/>
    <property type="match status" value="1"/>
</dbReference>
<dbReference type="AlphaFoldDB" id="A0A380JUV1"/>
<reference evidence="1 2" key="1">
    <citation type="submission" date="2018-06" db="EMBL/GenBank/DDBJ databases">
        <authorList>
            <consortium name="Pathogen Informatics"/>
            <person name="Doyle S."/>
        </authorList>
    </citation>
    <scope>NUCLEOTIDE SEQUENCE [LARGE SCALE GENOMIC DNA]</scope>
    <source>
        <strain evidence="1 2">NCTC12092</strain>
    </source>
</reference>
<dbReference type="EMBL" id="UHFF01000002">
    <property type="protein sequence ID" value="SUN49235.1"/>
    <property type="molecule type" value="Genomic_DNA"/>
</dbReference>
<dbReference type="Pfam" id="PF20207">
    <property type="entry name" value="DUF6568"/>
    <property type="match status" value="1"/>
</dbReference>
<sequence>MTVEETMTFAKSIAAFKQVEISEVINRLAAGEDITVFLGRATCPYCRRFAPKLASVARQEHKDIFFVDSENSTELADLQVFRERYGLATVPALLISRHQEIKAVCDSSLTEEAILAFLEQ</sequence>
<name>A0A380JUV1_9STRE</name>
<gene>
    <name evidence="1" type="ORF">NCTC12092_01807</name>
</gene>
<accession>A0A380JUV1</accession>
<dbReference type="InterPro" id="IPR036249">
    <property type="entry name" value="Thioredoxin-like_sf"/>
</dbReference>
<dbReference type="Gene3D" id="3.40.30.10">
    <property type="entry name" value="Glutaredoxin"/>
    <property type="match status" value="1"/>
</dbReference>
<dbReference type="SUPFAM" id="SSF52833">
    <property type="entry name" value="Thioredoxin-like"/>
    <property type="match status" value="1"/>
</dbReference>
<protein>
    <submittedName>
        <fullName evidence="1">Transport accessory protein</fullName>
    </submittedName>
</protein>
<evidence type="ECO:0000313" key="2">
    <source>
        <dbReference type="Proteomes" id="UP000254461"/>
    </source>
</evidence>
<dbReference type="InterPro" id="IPR046698">
    <property type="entry name" value="PedC-like"/>
</dbReference>
<proteinExistence type="predicted"/>
<dbReference type="Proteomes" id="UP000254461">
    <property type="component" value="Unassembled WGS sequence"/>
</dbReference>